<accession>A0A246GEL5</accession>
<dbReference type="EMBL" id="MTCY01000006">
    <property type="protein sequence ID" value="OWP79151.1"/>
    <property type="molecule type" value="Genomic_DNA"/>
</dbReference>
<dbReference type="AlphaFoldDB" id="A0A246GEL5"/>
<evidence type="ECO:0000259" key="2">
    <source>
        <dbReference type="Pfam" id="PF03537"/>
    </source>
</evidence>
<reference evidence="3 4" key="1">
    <citation type="journal article" date="2017" name="Infect. Genet. Evol.">
        <title>Comparative genome analysis of fish pathogen Flavobacterium columnare reveals extensive sequence diversity within the species.</title>
        <authorList>
            <person name="Kayansamruaj P."/>
            <person name="Dong H.T."/>
            <person name="Hirono I."/>
            <person name="Kondo H."/>
            <person name="Senapin S."/>
            <person name="Rodkhum C."/>
        </authorList>
    </citation>
    <scope>NUCLEOTIDE SEQUENCE [LARGE SCALE GENOMIC DNA]</scope>
    <source>
        <strain evidence="3 4">1214</strain>
    </source>
</reference>
<dbReference type="InterPro" id="IPR004352">
    <property type="entry name" value="GH114_TIM-barrel"/>
</dbReference>
<dbReference type="Pfam" id="PF03537">
    <property type="entry name" value="Glyco_hydro_114"/>
    <property type="match status" value="1"/>
</dbReference>
<organism evidence="3 4">
    <name type="scientific">Flavobacterium columnare</name>
    <dbReference type="NCBI Taxonomy" id="996"/>
    <lineage>
        <taxon>Bacteria</taxon>
        <taxon>Pseudomonadati</taxon>
        <taxon>Bacteroidota</taxon>
        <taxon>Flavobacteriia</taxon>
        <taxon>Flavobacteriales</taxon>
        <taxon>Flavobacteriaceae</taxon>
        <taxon>Flavobacterium</taxon>
    </lineage>
</organism>
<dbReference type="OrthoDB" id="10730at2"/>
<feature type="signal peptide" evidence="1">
    <location>
        <begin position="1"/>
        <end position="19"/>
    </location>
</feature>
<gene>
    <name evidence="3" type="ORF">BWK62_03280</name>
</gene>
<dbReference type="Gene3D" id="3.20.20.70">
    <property type="entry name" value="Aldolase class I"/>
    <property type="match status" value="1"/>
</dbReference>
<evidence type="ECO:0000313" key="4">
    <source>
        <dbReference type="Proteomes" id="UP000198034"/>
    </source>
</evidence>
<dbReference type="InterPro" id="IPR017853">
    <property type="entry name" value="GH"/>
</dbReference>
<comment type="caution">
    <text evidence="3">The sequence shown here is derived from an EMBL/GenBank/DDBJ whole genome shotgun (WGS) entry which is preliminary data.</text>
</comment>
<feature type="chain" id="PRO_5012422063" description="Glycoside-hydrolase family GH114 TIM-barrel domain-containing protein" evidence="1">
    <location>
        <begin position="20"/>
        <end position="260"/>
    </location>
</feature>
<dbReference type="PANTHER" id="PTHR35882:SF2">
    <property type="entry name" value="PELA"/>
    <property type="match status" value="1"/>
</dbReference>
<keyword evidence="1" id="KW-0732">Signal</keyword>
<evidence type="ECO:0000313" key="3">
    <source>
        <dbReference type="EMBL" id="OWP79151.1"/>
    </source>
</evidence>
<evidence type="ECO:0000256" key="1">
    <source>
        <dbReference type="SAM" id="SignalP"/>
    </source>
</evidence>
<protein>
    <recommendedName>
        <fullName evidence="2">Glycoside-hydrolase family GH114 TIM-barrel domain-containing protein</fullName>
    </recommendedName>
</protein>
<dbReference type="SUPFAM" id="SSF51445">
    <property type="entry name" value="(Trans)glycosidases"/>
    <property type="match status" value="1"/>
</dbReference>
<sequence>MRHFKLIMLFLCFSLNAHSKTKFLVCYGKFDVTKVSGYDLLIVESAHFTYNEVSYLKRHNKKVIAYISLGEINEDAKDYKLLKSVVSEKNTDWNSYYLDIGSSKIQKVLKSRIQNIFYMGYDGLFLDNIDNYTEYGVQRNLQDDLVAFIKDIKREYPTKVLVQNAGLDLVRVLYRQIDYVLIESVYTDYDFKEKKYLIRNNESFSERLGSLKQAINRYKIKPLLLEYAVDEGQIKKIRKRIKSQNMTYSISEISLQKIKD</sequence>
<dbReference type="PANTHER" id="PTHR35882">
    <property type="entry name" value="PELA"/>
    <property type="match status" value="1"/>
</dbReference>
<name>A0A246GEL5_9FLAO</name>
<feature type="domain" description="Glycoside-hydrolase family GH114 TIM-barrel" evidence="2">
    <location>
        <begin position="34"/>
        <end position="251"/>
    </location>
</feature>
<dbReference type="InterPro" id="IPR013785">
    <property type="entry name" value="Aldolase_TIM"/>
</dbReference>
<proteinExistence type="predicted"/>
<dbReference type="Proteomes" id="UP000198034">
    <property type="component" value="Unassembled WGS sequence"/>
</dbReference>